<proteinExistence type="predicted"/>
<feature type="region of interest" description="Disordered" evidence="2">
    <location>
        <begin position="201"/>
        <end position="244"/>
    </location>
</feature>
<dbReference type="AlphaFoldDB" id="A0AAD7UE30"/>
<comment type="caution">
    <text evidence="3">The sequence shown here is derived from an EMBL/GenBank/DDBJ whole genome shotgun (WGS) entry which is preliminary data.</text>
</comment>
<evidence type="ECO:0000313" key="3">
    <source>
        <dbReference type="EMBL" id="KAJ8602504.1"/>
    </source>
</evidence>
<keyword evidence="1" id="KW-0175">Coiled coil</keyword>
<organism evidence="3 4">
    <name type="scientific">Chrysophaeum taylorii</name>
    <dbReference type="NCBI Taxonomy" id="2483200"/>
    <lineage>
        <taxon>Eukaryota</taxon>
        <taxon>Sar</taxon>
        <taxon>Stramenopiles</taxon>
        <taxon>Ochrophyta</taxon>
        <taxon>Pelagophyceae</taxon>
        <taxon>Pelagomonadales</taxon>
        <taxon>Pelagomonadaceae</taxon>
        <taxon>Chrysophaeum</taxon>
    </lineage>
</organism>
<evidence type="ECO:0000256" key="2">
    <source>
        <dbReference type="SAM" id="MobiDB-lite"/>
    </source>
</evidence>
<accession>A0AAD7UE30</accession>
<protein>
    <submittedName>
        <fullName evidence="3">Uncharacterized protein</fullName>
    </submittedName>
</protein>
<reference evidence="3" key="1">
    <citation type="submission" date="2023-01" db="EMBL/GenBank/DDBJ databases">
        <title>Metagenome sequencing of chrysophaentin producing Chrysophaeum taylorii.</title>
        <authorList>
            <person name="Davison J."/>
            <person name="Bewley C."/>
        </authorList>
    </citation>
    <scope>NUCLEOTIDE SEQUENCE</scope>
    <source>
        <strain evidence="3">NIES-1699</strain>
    </source>
</reference>
<gene>
    <name evidence="3" type="ORF">CTAYLR_001258</name>
</gene>
<dbReference type="Proteomes" id="UP001230188">
    <property type="component" value="Unassembled WGS sequence"/>
</dbReference>
<sequence length="696" mass="75505">MAHLLGDGPQSPRSLDPSVTPASPQSPLATMIDRTRRATEDARQMLATYTSQDPVSKAAQKVSEIDGVDLDPSVRTAAGLVEAARQDADRAAAALRTAIADVETVETYLGRLRGKTDSLAASDRMLAVISSRLDDAKVRRETCEARAAATADALAKSQAGLATARRVVLERACDVEVPTPSVSEVQDDHFSNHLPLSRLDDVAVASATPSSRGGGDEVEEETSSSSAAEENQTREDVVSPKSSGHHVVVAEGDHARHVVVVGADVEDVEDVEDDAREVGRELYEMVASQWKHQQEEVRAREREVARAEMQAEMDELRRRHALAMADASAKHEERVKVLRDAHETELERAHHRNSLSETNALGAKLATTEAKLQALELAHAHHGALRAERKRADAALDGALRVDQTSSPGTRMDDDDDAILSSSTAPNASEGLEAELAALQASLAAVETLKDEHRTALARITTTGADDDEEAVPPPELFRNSDTKEALARTNAAYESKIQEELHRAEASKVRLDLLHRRDLEEERRLAERRAAAATSLLEKRDAATHEDRKDALAAKDALATSRAAVLRLEAELAAERSRGSEDLRRMLKEQAERHLNTTASLSGENARLKAQIEELEATIRVLKAKHKARLRNHALAACQVVVTEVQDLVRERSKTLGIENGGTPKMIAGYEGPALADELDTLVSAPTIHHEPPPI</sequence>
<feature type="region of interest" description="Disordered" evidence="2">
    <location>
        <begin position="1"/>
        <end position="31"/>
    </location>
</feature>
<feature type="region of interest" description="Disordered" evidence="2">
    <location>
        <begin position="396"/>
        <end position="424"/>
    </location>
</feature>
<feature type="coiled-coil region" evidence="1">
    <location>
        <begin position="299"/>
        <end position="326"/>
    </location>
</feature>
<evidence type="ECO:0000256" key="1">
    <source>
        <dbReference type="SAM" id="Coils"/>
    </source>
</evidence>
<evidence type="ECO:0000313" key="4">
    <source>
        <dbReference type="Proteomes" id="UP001230188"/>
    </source>
</evidence>
<name>A0AAD7UE30_9STRA</name>
<keyword evidence="4" id="KW-1185">Reference proteome</keyword>
<dbReference type="EMBL" id="JAQMWT010000379">
    <property type="protein sequence ID" value="KAJ8602504.1"/>
    <property type="molecule type" value="Genomic_DNA"/>
</dbReference>
<feature type="coiled-coil region" evidence="1">
    <location>
        <begin position="599"/>
        <end position="633"/>
    </location>
</feature>